<organism evidence="1 2">
    <name type="scientific">Microscilla marina ATCC 23134</name>
    <dbReference type="NCBI Taxonomy" id="313606"/>
    <lineage>
        <taxon>Bacteria</taxon>
        <taxon>Pseudomonadati</taxon>
        <taxon>Bacteroidota</taxon>
        <taxon>Cytophagia</taxon>
        <taxon>Cytophagales</taxon>
        <taxon>Microscillaceae</taxon>
        <taxon>Microscilla</taxon>
    </lineage>
</organism>
<accession>A2A0A3</accession>
<feature type="non-terminal residue" evidence="1">
    <location>
        <position position="30"/>
    </location>
</feature>
<dbReference type="Proteomes" id="UP000004095">
    <property type="component" value="Unassembled WGS sequence"/>
</dbReference>
<evidence type="ECO:0000313" key="1">
    <source>
        <dbReference type="EMBL" id="EAY23946.1"/>
    </source>
</evidence>
<sequence length="30" mass="3370">MLYQPKALFLSDTANICPKHQTIAIIAPRD</sequence>
<dbReference type="EMBL" id="AAWS01000095">
    <property type="protein sequence ID" value="EAY23946.1"/>
    <property type="molecule type" value="Genomic_DNA"/>
</dbReference>
<gene>
    <name evidence="1" type="ORF">M23134_01804</name>
</gene>
<reference evidence="1 2" key="1">
    <citation type="submission" date="2007-01" db="EMBL/GenBank/DDBJ databases">
        <authorList>
            <person name="Haygood M."/>
            <person name="Podell S."/>
            <person name="Anderson C."/>
            <person name="Hopkinson B."/>
            <person name="Roe K."/>
            <person name="Barbeau K."/>
            <person name="Gaasterland T."/>
            <person name="Ferriera S."/>
            <person name="Johnson J."/>
            <person name="Kravitz S."/>
            <person name="Beeson K."/>
            <person name="Sutton G."/>
            <person name="Rogers Y.-H."/>
            <person name="Friedman R."/>
            <person name="Frazier M."/>
            <person name="Venter J.C."/>
        </authorList>
    </citation>
    <scope>NUCLEOTIDE SEQUENCE [LARGE SCALE GENOMIC DNA]</scope>
    <source>
        <strain evidence="1 2">ATCC 23134</strain>
    </source>
</reference>
<protein>
    <submittedName>
        <fullName evidence="1">Uncharacterized protein</fullName>
    </submittedName>
</protein>
<keyword evidence="2" id="KW-1185">Reference proteome</keyword>
<name>A2A0A3_MICM2</name>
<comment type="caution">
    <text evidence="1">The sequence shown here is derived from an EMBL/GenBank/DDBJ whole genome shotgun (WGS) entry which is preliminary data.</text>
</comment>
<dbReference type="AlphaFoldDB" id="A2A0A3"/>
<evidence type="ECO:0000313" key="2">
    <source>
        <dbReference type="Proteomes" id="UP000004095"/>
    </source>
</evidence>
<proteinExistence type="predicted"/>